<evidence type="ECO:0000313" key="3">
    <source>
        <dbReference type="EMBL" id="KKQ39904.1"/>
    </source>
</evidence>
<evidence type="ECO:0000256" key="1">
    <source>
        <dbReference type="ARBA" id="ARBA00010835"/>
    </source>
</evidence>
<evidence type="ECO:0000259" key="2">
    <source>
        <dbReference type="PROSITE" id="PS00745"/>
    </source>
</evidence>
<dbReference type="GO" id="GO:0072344">
    <property type="term" value="P:rescue of stalled ribosome"/>
    <property type="evidence" value="ECO:0007669"/>
    <property type="project" value="TreeGrafter"/>
</dbReference>
<dbReference type="STRING" id="1619036.US58_C0026G0010"/>
<protein>
    <submittedName>
        <fullName evidence="3">Class I peptide chain release factor</fullName>
    </submittedName>
</protein>
<dbReference type="PANTHER" id="PTHR47814:SF1">
    <property type="entry name" value="PEPTIDYL-TRNA HYDROLASE ARFB"/>
    <property type="match status" value="1"/>
</dbReference>
<proteinExistence type="inferred from homology"/>
<organism evidence="3 4">
    <name type="scientific">Candidatus Magasanikbacteria bacterium GW2011_GWA2_37_8</name>
    <dbReference type="NCBI Taxonomy" id="1619036"/>
    <lineage>
        <taxon>Bacteria</taxon>
        <taxon>Candidatus Magasanikiibacteriota</taxon>
    </lineage>
</organism>
<dbReference type="NCBIfam" id="NF006718">
    <property type="entry name" value="PRK09256.1"/>
    <property type="match status" value="1"/>
</dbReference>
<dbReference type="GO" id="GO:0004045">
    <property type="term" value="F:peptidyl-tRNA hydrolase activity"/>
    <property type="evidence" value="ECO:0007669"/>
    <property type="project" value="TreeGrafter"/>
</dbReference>
<dbReference type="GO" id="GO:0003747">
    <property type="term" value="F:translation release factor activity"/>
    <property type="evidence" value="ECO:0007669"/>
    <property type="project" value="InterPro"/>
</dbReference>
<dbReference type="PANTHER" id="PTHR47814">
    <property type="entry name" value="PEPTIDYL-TRNA HYDROLASE ARFB"/>
    <property type="match status" value="1"/>
</dbReference>
<dbReference type="AlphaFoldDB" id="A0A0G0JSI8"/>
<sequence length="138" mass="15508">MPQSAACLFQIPANEIRVSFARSSGAGGQNVNKTSTKVTVHWPIGRSQALSLEEKMRVWAKLANKINNKDELVAVSEEERSQSQNRILAILRLKALVASALRVPKKRQPTRPTRASKLKRIESKKIRSRVKIGRRIVE</sequence>
<evidence type="ECO:0000313" key="4">
    <source>
        <dbReference type="Proteomes" id="UP000034333"/>
    </source>
</evidence>
<accession>A0A0G0JSI8</accession>
<comment type="similarity">
    <text evidence="1">Belongs to the prokaryotic/mitochondrial release factor family.</text>
</comment>
<feature type="domain" description="Prokaryotic-type class I peptide chain release factors" evidence="2">
    <location>
        <begin position="22"/>
        <end position="38"/>
    </location>
</feature>
<reference evidence="3 4" key="1">
    <citation type="journal article" date="2015" name="Nature">
        <title>rRNA introns, odd ribosomes, and small enigmatic genomes across a large radiation of phyla.</title>
        <authorList>
            <person name="Brown C.T."/>
            <person name="Hug L.A."/>
            <person name="Thomas B.C."/>
            <person name="Sharon I."/>
            <person name="Castelle C.J."/>
            <person name="Singh A."/>
            <person name="Wilkins M.J."/>
            <person name="Williams K.H."/>
            <person name="Banfield J.F."/>
        </authorList>
    </citation>
    <scope>NUCLEOTIDE SEQUENCE [LARGE SCALE GENOMIC DNA]</scope>
</reference>
<name>A0A0G0JSI8_9BACT</name>
<dbReference type="InterPro" id="IPR045853">
    <property type="entry name" value="Pep_chain_release_fac_I_sf"/>
</dbReference>
<dbReference type="InterPro" id="IPR000352">
    <property type="entry name" value="Pep_chain_release_fac_I"/>
</dbReference>
<dbReference type="Pfam" id="PF00472">
    <property type="entry name" value="RF-1"/>
    <property type="match status" value="1"/>
</dbReference>
<dbReference type="EMBL" id="LBTN01000026">
    <property type="protein sequence ID" value="KKQ39904.1"/>
    <property type="molecule type" value="Genomic_DNA"/>
</dbReference>
<comment type="caution">
    <text evidence="3">The sequence shown here is derived from an EMBL/GenBank/DDBJ whole genome shotgun (WGS) entry which is preliminary data.</text>
</comment>
<gene>
    <name evidence="3" type="ORF">US58_C0026G0010</name>
</gene>
<dbReference type="Proteomes" id="UP000034333">
    <property type="component" value="Unassembled WGS sequence"/>
</dbReference>
<dbReference type="SUPFAM" id="SSF75620">
    <property type="entry name" value="Release factor"/>
    <property type="match status" value="1"/>
</dbReference>
<dbReference type="Gene3D" id="3.30.160.20">
    <property type="match status" value="1"/>
</dbReference>
<dbReference type="PROSITE" id="PS00745">
    <property type="entry name" value="RF_PROK_I"/>
    <property type="match status" value="1"/>
</dbReference>
<dbReference type="GO" id="GO:0043022">
    <property type="term" value="F:ribosome binding"/>
    <property type="evidence" value="ECO:0007669"/>
    <property type="project" value="TreeGrafter"/>
</dbReference>